<comment type="caution">
    <text evidence="4">The sequence shown here is derived from an EMBL/GenBank/DDBJ whole genome shotgun (WGS) entry which is preliminary data.</text>
</comment>
<gene>
    <name evidence="4" type="ORF">HMPREF0179_02338</name>
</gene>
<feature type="chain" id="PRO_5003203039" evidence="2">
    <location>
        <begin position="21"/>
        <end position="335"/>
    </location>
</feature>
<dbReference type="Gene3D" id="1.10.530.10">
    <property type="match status" value="1"/>
</dbReference>
<dbReference type="Gene3D" id="1.10.8.350">
    <property type="entry name" value="Bacterial muramidase"/>
    <property type="match status" value="1"/>
</dbReference>
<keyword evidence="5" id="KW-1185">Reference proteome</keyword>
<dbReference type="GO" id="GO:0008933">
    <property type="term" value="F:peptidoglycan lytic transglycosylase activity"/>
    <property type="evidence" value="ECO:0007669"/>
    <property type="project" value="TreeGrafter"/>
</dbReference>
<feature type="region of interest" description="Disordered" evidence="1">
    <location>
        <begin position="97"/>
        <end position="118"/>
    </location>
</feature>
<feature type="signal peptide" evidence="2">
    <location>
        <begin position="1"/>
        <end position="20"/>
    </location>
</feature>
<dbReference type="STRING" id="563192.HMPREF0179_02338"/>
<dbReference type="Proteomes" id="UP000006034">
    <property type="component" value="Unassembled WGS sequence"/>
</dbReference>
<dbReference type="SUPFAM" id="SSF53955">
    <property type="entry name" value="Lysozyme-like"/>
    <property type="match status" value="1"/>
</dbReference>
<dbReference type="InterPro" id="IPR031304">
    <property type="entry name" value="SLT_2"/>
</dbReference>
<dbReference type="Pfam" id="PF13406">
    <property type="entry name" value="SLT_2"/>
    <property type="match status" value="1"/>
</dbReference>
<dbReference type="OrthoDB" id="9772911at2"/>
<evidence type="ECO:0000259" key="3">
    <source>
        <dbReference type="Pfam" id="PF13406"/>
    </source>
</evidence>
<sequence length="335" mass="36442">MRRTLSAVLLLLALAGAGCAQNRIVYAQSGVQVQPPQYPSYQGSYTNGAIPSAWLPLYQRLRADGLDGPDLPALFASMGTPSQDPMGRKIKELYTKAFAPKPKPTPPSSKPTTPARPKPLVYPGVITAENVEKCRAFLEANKPAFDYAERTFGVPRQISVSLLFVETRLGTFLGKEKAFYTLASMASSRRPEAISTYVAQLPGSTAADRQSWIQQRMEQRSDWAYKELVALLKNIRSSGEDALAMPGSIYGAIGLCQFMPTNISHYGADGNGDGVVNLFTVPDAVASLANYLAQHGWNKAATRAQKQKVIKTYNRIDIYANTILGLAEAQGYVAE</sequence>
<dbReference type="InterPro" id="IPR043426">
    <property type="entry name" value="MltB-like"/>
</dbReference>
<dbReference type="PANTHER" id="PTHR30163:SF9">
    <property type="entry name" value="MEMBRANE-BOUND LYTIC MUREIN TRANSGLYCOSYLASE B"/>
    <property type="match status" value="1"/>
</dbReference>
<dbReference type="GeneID" id="78085480"/>
<evidence type="ECO:0000313" key="5">
    <source>
        <dbReference type="Proteomes" id="UP000006034"/>
    </source>
</evidence>
<organism evidence="4 5">
    <name type="scientific">Bilophila wadsworthia (strain 3_1_6)</name>
    <dbReference type="NCBI Taxonomy" id="563192"/>
    <lineage>
        <taxon>Bacteria</taxon>
        <taxon>Pseudomonadati</taxon>
        <taxon>Thermodesulfobacteriota</taxon>
        <taxon>Desulfovibrionia</taxon>
        <taxon>Desulfovibrionales</taxon>
        <taxon>Desulfovibrionaceae</taxon>
        <taxon>Bilophila</taxon>
    </lineage>
</organism>
<dbReference type="CDD" id="cd13399">
    <property type="entry name" value="Slt35-like"/>
    <property type="match status" value="1"/>
</dbReference>
<reference evidence="4 5" key="1">
    <citation type="submission" date="2010-10" db="EMBL/GenBank/DDBJ databases">
        <authorList>
            <consortium name="The Broad Institute Genome Sequencing Platform"/>
            <person name="Ward D."/>
            <person name="Earl A."/>
            <person name="Feldgarden M."/>
            <person name="Young S.K."/>
            <person name="Gargeya S."/>
            <person name="Zeng Q."/>
            <person name="Alvarado L."/>
            <person name="Berlin A."/>
            <person name="Bochicchio J."/>
            <person name="Chapman S.B."/>
            <person name="Chen Z."/>
            <person name="Freedman E."/>
            <person name="Gellesch M."/>
            <person name="Goldberg J."/>
            <person name="Griggs A."/>
            <person name="Gujja S."/>
            <person name="Heilman E."/>
            <person name="Heiman D."/>
            <person name="Howarth C."/>
            <person name="Mehta T."/>
            <person name="Neiman D."/>
            <person name="Pearson M."/>
            <person name="Roberts A."/>
            <person name="Saif S."/>
            <person name="Shea T."/>
            <person name="Shenoy N."/>
            <person name="Sisk P."/>
            <person name="Stolte C."/>
            <person name="Sykes S."/>
            <person name="White J."/>
            <person name="Yandava C."/>
            <person name="Allen-Vercoe E."/>
            <person name="Sibley C."/>
            <person name="Ambrose C.E."/>
            <person name="Strauss J."/>
            <person name="Daigneault M."/>
            <person name="Haas B."/>
            <person name="Nusbaum C."/>
            <person name="Birren B."/>
        </authorList>
    </citation>
    <scope>NUCLEOTIDE SEQUENCE [LARGE SCALE GENOMIC DNA]</scope>
    <source>
        <strain evidence="4 5">3_1_6</strain>
    </source>
</reference>
<dbReference type="eggNOG" id="COG2951">
    <property type="taxonomic scope" value="Bacteria"/>
</dbReference>
<dbReference type="InterPro" id="IPR023346">
    <property type="entry name" value="Lysozyme-like_dom_sf"/>
</dbReference>
<proteinExistence type="predicted"/>
<dbReference type="EMBL" id="ADCP02000001">
    <property type="protein sequence ID" value="EFV43864.2"/>
    <property type="molecule type" value="Genomic_DNA"/>
</dbReference>
<reference evidence="4 5" key="2">
    <citation type="submission" date="2013-04" db="EMBL/GenBank/DDBJ databases">
        <title>The Genome Sequence of Bilophila wadsworthia 3_1_6.</title>
        <authorList>
            <consortium name="The Broad Institute Genomics Platform"/>
            <person name="Earl A."/>
            <person name="Ward D."/>
            <person name="Feldgarden M."/>
            <person name="Gevers D."/>
            <person name="Sibley C."/>
            <person name="Strauss J."/>
            <person name="Allen-Vercoe E."/>
            <person name="Walker B."/>
            <person name="Young S."/>
            <person name="Zeng Q."/>
            <person name="Gargeya S."/>
            <person name="Fitzgerald M."/>
            <person name="Haas B."/>
            <person name="Abouelleil A."/>
            <person name="Allen A.W."/>
            <person name="Alvarado L."/>
            <person name="Arachchi H.M."/>
            <person name="Berlin A.M."/>
            <person name="Chapman S.B."/>
            <person name="Gainer-Dewar J."/>
            <person name="Goldberg J."/>
            <person name="Griggs A."/>
            <person name="Gujja S."/>
            <person name="Hansen M."/>
            <person name="Howarth C."/>
            <person name="Imamovic A."/>
            <person name="Ireland A."/>
            <person name="Larimer J."/>
            <person name="McCowan C."/>
            <person name="Murphy C."/>
            <person name="Pearson M."/>
            <person name="Poon T.W."/>
            <person name="Priest M."/>
            <person name="Roberts A."/>
            <person name="Saif S."/>
            <person name="Shea T."/>
            <person name="Sisk P."/>
            <person name="Sykes S."/>
            <person name="Wortman J."/>
            <person name="Nusbaum C."/>
            <person name="Birren B."/>
        </authorList>
    </citation>
    <scope>NUCLEOTIDE SEQUENCE [LARGE SCALE GENOMIC DNA]</scope>
    <source>
        <strain evidence="4 5">3_1_6</strain>
    </source>
</reference>
<dbReference type="RefSeq" id="WP_016360653.1">
    <property type="nucleotide sequence ID" value="NZ_KE150238.1"/>
</dbReference>
<dbReference type="AlphaFoldDB" id="E5Y823"/>
<evidence type="ECO:0000313" key="4">
    <source>
        <dbReference type="EMBL" id="EFV43864.2"/>
    </source>
</evidence>
<evidence type="ECO:0000256" key="2">
    <source>
        <dbReference type="SAM" id="SignalP"/>
    </source>
</evidence>
<evidence type="ECO:0000256" key="1">
    <source>
        <dbReference type="SAM" id="MobiDB-lite"/>
    </source>
</evidence>
<keyword evidence="2" id="KW-0732">Signal</keyword>
<protein>
    <submittedName>
        <fullName evidence="4">Membrane-bound lytic murein transglycosylase B</fullName>
    </submittedName>
</protein>
<dbReference type="GO" id="GO:0009253">
    <property type="term" value="P:peptidoglycan catabolic process"/>
    <property type="evidence" value="ECO:0007669"/>
    <property type="project" value="TreeGrafter"/>
</dbReference>
<accession>E5Y823</accession>
<dbReference type="PANTHER" id="PTHR30163">
    <property type="entry name" value="MEMBRANE-BOUND LYTIC MUREIN TRANSGLYCOSYLASE B"/>
    <property type="match status" value="1"/>
</dbReference>
<dbReference type="PROSITE" id="PS51257">
    <property type="entry name" value="PROKAR_LIPOPROTEIN"/>
    <property type="match status" value="1"/>
</dbReference>
<name>E5Y823_BILW3</name>
<feature type="compositionally biased region" description="Pro residues" evidence="1">
    <location>
        <begin position="101"/>
        <end position="117"/>
    </location>
</feature>
<dbReference type="HOGENOM" id="CLU_035402_2_0_7"/>
<feature type="domain" description="Transglycosylase SLT" evidence="3">
    <location>
        <begin position="122"/>
        <end position="303"/>
    </location>
</feature>